<dbReference type="Pfam" id="PF02899">
    <property type="entry name" value="Phage_int_SAM_1"/>
    <property type="match status" value="1"/>
</dbReference>
<evidence type="ECO:0000256" key="3">
    <source>
        <dbReference type="ARBA" id="ARBA00023172"/>
    </source>
</evidence>
<evidence type="ECO:0000313" key="7">
    <source>
        <dbReference type="EMBL" id="PLC47966.1"/>
    </source>
</evidence>
<dbReference type="InterPro" id="IPR011010">
    <property type="entry name" value="DNA_brk_join_enz"/>
</dbReference>
<gene>
    <name evidence="7" type="ORF">CR159_20740</name>
</gene>
<dbReference type="Gene3D" id="1.10.443.10">
    <property type="entry name" value="Intergrase catalytic core"/>
    <property type="match status" value="1"/>
</dbReference>
<feature type="domain" description="Core-binding (CB)" evidence="6">
    <location>
        <begin position="15"/>
        <end position="97"/>
    </location>
</feature>
<feature type="domain" description="Tyr recombinase" evidence="5">
    <location>
        <begin position="220"/>
        <end position="330"/>
    </location>
</feature>
<evidence type="ECO:0000256" key="2">
    <source>
        <dbReference type="ARBA" id="ARBA00023125"/>
    </source>
</evidence>
<dbReference type="PROSITE" id="PS51900">
    <property type="entry name" value="CB"/>
    <property type="match status" value="1"/>
</dbReference>
<name>A0A2N4TYX0_9BURK</name>
<sequence length="330" mass="36388">MQAAIQSSHRVEPTRFLSDVIDTFLDDLHSAGYAEHTLNKRRWVLCAFARWASREDVTLSHLDDTVVDAFLSRLPGAPADRIQLERGVIRRLLGHLRDRGLVSPAASGKVLASVVLHADFVAYLRHERGLAENSIQVYGPYVLQYLRTQDTGDGQLALNAFDVTTMRHHLLAQAAEKSGEVTRLRAIALRAFCRFLFLRGKTSADMSDSVPSVRKWRQATVPAFITPEQQSAILAAIDRATPSGARDYAVLLLFAQLGLRASEVISLTLDDILWRKGELVIHGKGGAIEHAPLLNEVGEALVSYLRDARPSSASRQPLFGLIALVNGQLK</sequence>
<dbReference type="InterPro" id="IPR010998">
    <property type="entry name" value="Integrase_recombinase_N"/>
</dbReference>
<protein>
    <submittedName>
        <fullName evidence="7">Integrase</fullName>
    </submittedName>
</protein>
<comment type="caution">
    <text evidence="7">The sequence shown here is derived from an EMBL/GenBank/DDBJ whole genome shotgun (WGS) entry which is preliminary data.</text>
</comment>
<dbReference type="OrthoDB" id="8912821at2"/>
<dbReference type="AlphaFoldDB" id="A0A2N4TYX0"/>
<keyword evidence="1" id="KW-0229">DNA integration</keyword>
<evidence type="ECO:0000259" key="6">
    <source>
        <dbReference type="PROSITE" id="PS51900"/>
    </source>
</evidence>
<keyword evidence="3" id="KW-0233">DNA recombination</keyword>
<dbReference type="InterPro" id="IPR002104">
    <property type="entry name" value="Integrase_catalytic"/>
</dbReference>
<dbReference type="InterPro" id="IPR004107">
    <property type="entry name" value="Integrase_SAM-like_N"/>
</dbReference>
<evidence type="ECO:0000256" key="4">
    <source>
        <dbReference type="PROSITE-ProRule" id="PRU01248"/>
    </source>
</evidence>
<dbReference type="GO" id="GO:0006310">
    <property type="term" value="P:DNA recombination"/>
    <property type="evidence" value="ECO:0007669"/>
    <property type="project" value="UniProtKB-KW"/>
</dbReference>
<dbReference type="EMBL" id="PDNW01000035">
    <property type="protein sequence ID" value="PLC47966.1"/>
    <property type="molecule type" value="Genomic_DNA"/>
</dbReference>
<dbReference type="Proteomes" id="UP000234190">
    <property type="component" value="Unassembled WGS sequence"/>
</dbReference>
<organism evidence="7 8">
    <name type="scientific">Pollutimonas subterranea</name>
    <dbReference type="NCBI Taxonomy" id="2045210"/>
    <lineage>
        <taxon>Bacteria</taxon>
        <taxon>Pseudomonadati</taxon>
        <taxon>Pseudomonadota</taxon>
        <taxon>Betaproteobacteria</taxon>
        <taxon>Burkholderiales</taxon>
        <taxon>Alcaligenaceae</taxon>
        <taxon>Pollutimonas</taxon>
    </lineage>
</organism>
<evidence type="ECO:0000313" key="8">
    <source>
        <dbReference type="Proteomes" id="UP000234190"/>
    </source>
</evidence>
<dbReference type="InterPro" id="IPR013762">
    <property type="entry name" value="Integrase-like_cat_sf"/>
</dbReference>
<dbReference type="GO" id="GO:0003677">
    <property type="term" value="F:DNA binding"/>
    <property type="evidence" value="ECO:0007669"/>
    <property type="project" value="UniProtKB-UniRule"/>
</dbReference>
<dbReference type="RefSeq" id="WP_102075850.1">
    <property type="nucleotide sequence ID" value="NZ_PDNW01000035.1"/>
</dbReference>
<evidence type="ECO:0000259" key="5">
    <source>
        <dbReference type="PROSITE" id="PS51898"/>
    </source>
</evidence>
<dbReference type="GO" id="GO:0015074">
    <property type="term" value="P:DNA integration"/>
    <property type="evidence" value="ECO:0007669"/>
    <property type="project" value="UniProtKB-KW"/>
</dbReference>
<dbReference type="PROSITE" id="PS51898">
    <property type="entry name" value="TYR_RECOMBINASE"/>
    <property type="match status" value="1"/>
</dbReference>
<proteinExistence type="predicted"/>
<keyword evidence="8" id="KW-1185">Reference proteome</keyword>
<dbReference type="InterPro" id="IPR044068">
    <property type="entry name" value="CB"/>
</dbReference>
<dbReference type="Pfam" id="PF00589">
    <property type="entry name" value="Phage_integrase"/>
    <property type="match status" value="1"/>
</dbReference>
<evidence type="ECO:0000256" key="1">
    <source>
        <dbReference type="ARBA" id="ARBA00022908"/>
    </source>
</evidence>
<dbReference type="SUPFAM" id="SSF56349">
    <property type="entry name" value="DNA breaking-rejoining enzymes"/>
    <property type="match status" value="1"/>
</dbReference>
<accession>A0A2N4TYX0</accession>
<reference evidence="7 8" key="1">
    <citation type="submission" date="2017-10" db="EMBL/GenBank/DDBJ databases">
        <title>Two draft genome sequences of Pusillimonas sp. strains isolated from a nitrate- and radionuclide-contaminated groundwater in Russia.</title>
        <authorList>
            <person name="Grouzdev D.S."/>
            <person name="Tourova T.P."/>
            <person name="Goeva M.A."/>
            <person name="Babich T.L."/>
            <person name="Sokolova D.S."/>
            <person name="Abdullin R."/>
            <person name="Poltaraus A.B."/>
            <person name="Toshchakov S.V."/>
            <person name="Nazina T.N."/>
        </authorList>
    </citation>
    <scope>NUCLEOTIDE SEQUENCE [LARGE SCALE GENOMIC DNA]</scope>
    <source>
        <strain evidence="7 8">JR1/69-3-13</strain>
    </source>
</reference>
<dbReference type="Gene3D" id="1.10.150.130">
    <property type="match status" value="2"/>
</dbReference>
<keyword evidence="2 4" id="KW-0238">DNA-binding</keyword>